<gene>
    <name evidence="1" type="ORF">BS50DRAFT_110205</name>
</gene>
<evidence type="ECO:0000313" key="1">
    <source>
        <dbReference type="EMBL" id="PSN63359.1"/>
    </source>
</evidence>
<dbReference type="Proteomes" id="UP000240883">
    <property type="component" value="Unassembled WGS sequence"/>
</dbReference>
<accession>A0A2T2NDA0</accession>
<protein>
    <submittedName>
        <fullName evidence="1">Uncharacterized protein</fullName>
    </submittedName>
</protein>
<dbReference type="EMBL" id="KZ678140">
    <property type="protein sequence ID" value="PSN63359.1"/>
    <property type="molecule type" value="Genomic_DNA"/>
</dbReference>
<organism evidence="1 2">
    <name type="scientific">Corynespora cassiicola Philippines</name>
    <dbReference type="NCBI Taxonomy" id="1448308"/>
    <lineage>
        <taxon>Eukaryota</taxon>
        <taxon>Fungi</taxon>
        <taxon>Dikarya</taxon>
        <taxon>Ascomycota</taxon>
        <taxon>Pezizomycotina</taxon>
        <taxon>Dothideomycetes</taxon>
        <taxon>Pleosporomycetidae</taxon>
        <taxon>Pleosporales</taxon>
        <taxon>Corynesporascaceae</taxon>
        <taxon>Corynespora</taxon>
    </lineage>
</organism>
<evidence type="ECO:0000313" key="2">
    <source>
        <dbReference type="Proteomes" id="UP000240883"/>
    </source>
</evidence>
<keyword evidence="2" id="KW-1185">Reference proteome</keyword>
<proteinExistence type="predicted"/>
<dbReference type="AlphaFoldDB" id="A0A2T2NDA0"/>
<reference evidence="1 2" key="1">
    <citation type="journal article" date="2018" name="Front. Microbiol.">
        <title>Genome-Wide Analysis of Corynespora cassiicola Leaf Fall Disease Putative Effectors.</title>
        <authorList>
            <person name="Lopez D."/>
            <person name="Ribeiro S."/>
            <person name="Label P."/>
            <person name="Fumanal B."/>
            <person name="Venisse J.S."/>
            <person name="Kohler A."/>
            <person name="de Oliveira R.R."/>
            <person name="Labutti K."/>
            <person name="Lipzen A."/>
            <person name="Lail K."/>
            <person name="Bauer D."/>
            <person name="Ohm R.A."/>
            <person name="Barry K.W."/>
            <person name="Spatafora J."/>
            <person name="Grigoriev I.V."/>
            <person name="Martin F.M."/>
            <person name="Pujade-Renaud V."/>
        </authorList>
    </citation>
    <scope>NUCLEOTIDE SEQUENCE [LARGE SCALE GENOMIC DNA]</scope>
    <source>
        <strain evidence="1 2">Philippines</strain>
    </source>
</reference>
<sequence length="241" mass="28255">MPRGRRRHCIWCGRRKIRHGCRRASESITRMCASATCQVQNHSRGLPVTFTAGEEEGGGASRWNYWVDRNRPTMRSCDLWYEVGFFLWLEAVEHAGWLPPSSSYSTAQDNKLHGNCARPGNCRMPPPSTTCHIRSESSDEMCSSHGNREKKSYDWLRAVHDTDSKKKKTRQRLSGRILRLGAVSQCWGNWDFFDPVEVPILEDIREMRLRKMHRLHHMTISWSRIRLLKMSCRHHLTMYRK</sequence>
<name>A0A2T2NDA0_CORCC</name>